<organism evidence="2 3">
    <name type="scientific">Erythrobacter rubeus</name>
    <dbReference type="NCBI Taxonomy" id="2760803"/>
    <lineage>
        <taxon>Bacteria</taxon>
        <taxon>Pseudomonadati</taxon>
        <taxon>Pseudomonadota</taxon>
        <taxon>Alphaproteobacteria</taxon>
        <taxon>Sphingomonadales</taxon>
        <taxon>Erythrobacteraceae</taxon>
        <taxon>Erythrobacter/Porphyrobacter group</taxon>
        <taxon>Erythrobacter</taxon>
    </lineage>
</organism>
<evidence type="ECO:0000313" key="2">
    <source>
        <dbReference type="EMBL" id="MBD2842604.1"/>
    </source>
</evidence>
<dbReference type="EMBL" id="JACXLC010000001">
    <property type="protein sequence ID" value="MBD2842604.1"/>
    <property type="molecule type" value="Genomic_DNA"/>
</dbReference>
<evidence type="ECO:0000313" key="3">
    <source>
        <dbReference type="Proteomes" id="UP000635384"/>
    </source>
</evidence>
<feature type="chain" id="PRO_5045911542" evidence="1">
    <location>
        <begin position="23"/>
        <end position="263"/>
    </location>
</feature>
<dbReference type="Gene3D" id="2.60.120.10">
    <property type="entry name" value="Jelly Rolls"/>
    <property type="match status" value="1"/>
</dbReference>
<gene>
    <name evidence="2" type="ORF">IB285_10075</name>
</gene>
<dbReference type="InterPro" id="IPR014710">
    <property type="entry name" value="RmlC-like_jellyroll"/>
</dbReference>
<protein>
    <submittedName>
        <fullName evidence="2">Uncharacterized protein</fullName>
    </submittedName>
</protein>
<keyword evidence="3" id="KW-1185">Reference proteome</keyword>
<dbReference type="RefSeq" id="WP_190788050.1">
    <property type="nucleotide sequence ID" value="NZ_JACXLC010000001.1"/>
</dbReference>
<dbReference type="Proteomes" id="UP000635384">
    <property type="component" value="Unassembled WGS sequence"/>
</dbReference>
<accession>A0ABR8KPK8</accession>
<feature type="signal peptide" evidence="1">
    <location>
        <begin position="1"/>
        <end position="22"/>
    </location>
</feature>
<proteinExistence type="predicted"/>
<keyword evidence="1" id="KW-0732">Signal</keyword>
<dbReference type="SUPFAM" id="SSF51182">
    <property type="entry name" value="RmlC-like cupins"/>
    <property type="match status" value="1"/>
</dbReference>
<evidence type="ECO:0000256" key="1">
    <source>
        <dbReference type="SAM" id="SignalP"/>
    </source>
</evidence>
<sequence>MLDAIFRSLLASSLSFVASATAAQNVNPAEQVVTAEILKRFVDDYNSDPMAIDTTFGIEVGDHRWRVTSTLTGNERSSTLKEGFGSTEMMYYTLDLETLHLIDRKVWTGLTAMAAATSADETPLEVEFTSGYEQPADYEEVFRRVTFHFWNRGFPEITRYGPENSRIAHGAPATVLYYDKGFRSAVYHVPAGLGKDQAPTLAAPFPRMIIVLSGAVEGEMGEHTFAAKPGEMFLTSPNIPVTFWNGSQDETLSFVWIAWGEGA</sequence>
<dbReference type="InterPro" id="IPR011051">
    <property type="entry name" value="RmlC_Cupin_sf"/>
</dbReference>
<reference evidence="2 3" key="1">
    <citation type="submission" date="2020-09" db="EMBL/GenBank/DDBJ databases">
        <authorList>
            <person name="Yoon J.-W."/>
        </authorList>
    </citation>
    <scope>NUCLEOTIDE SEQUENCE [LARGE SCALE GENOMIC DNA]</scope>
    <source>
        <strain evidence="2 3">KMU-140</strain>
    </source>
</reference>
<name>A0ABR8KPK8_9SPHN</name>
<comment type="caution">
    <text evidence="2">The sequence shown here is derived from an EMBL/GenBank/DDBJ whole genome shotgun (WGS) entry which is preliminary data.</text>
</comment>